<reference evidence="4" key="1">
    <citation type="submission" date="2021-09" db="EMBL/GenBank/DDBJ databases">
        <title>Complete genome sequence and metabolic characterization of Streptomyces tanashiensis DSM 731 the producer of antibacterial Kalafungin and diverse secondary metabolites.</title>
        <authorList>
            <person name="Abbasi M.N."/>
            <person name="Anwar M.N."/>
            <person name="Alam K."/>
            <person name="Shoaib M."/>
            <person name="Lin Z."/>
            <person name="Hayat M."/>
            <person name="Ali M.I."/>
            <person name="Malik H.M.T."/>
            <person name="Ahmed I."/>
            <person name="Li A."/>
            <person name="Hailong Wang H."/>
            <person name="Zhang Y."/>
        </authorList>
    </citation>
    <scope>NUCLEOTIDE SEQUENCE</scope>
    <source>
        <strain evidence="4">Kala</strain>
    </source>
</reference>
<evidence type="ECO:0000313" key="4">
    <source>
        <dbReference type="EMBL" id="UZX25495.1"/>
    </source>
</evidence>
<dbReference type="EMBL" id="CP084204">
    <property type="protein sequence ID" value="UZX25495.1"/>
    <property type="molecule type" value="Genomic_DNA"/>
</dbReference>
<dbReference type="Proteomes" id="UP001164506">
    <property type="component" value="Chromosome"/>
</dbReference>
<feature type="compositionally biased region" description="Basic residues" evidence="1">
    <location>
        <begin position="32"/>
        <end position="49"/>
    </location>
</feature>
<dbReference type="RefSeq" id="WP_267259994.1">
    <property type="nucleotide sequence ID" value="NZ_CP084204.1"/>
</dbReference>
<dbReference type="SUPFAM" id="SSF55797">
    <property type="entry name" value="PR-1-like"/>
    <property type="match status" value="1"/>
</dbReference>
<feature type="compositionally biased region" description="Basic and acidic residues" evidence="1">
    <location>
        <begin position="7"/>
        <end position="18"/>
    </location>
</feature>
<evidence type="ECO:0000256" key="2">
    <source>
        <dbReference type="SAM" id="Phobius"/>
    </source>
</evidence>
<feature type="region of interest" description="Disordered" evidence="1">
    <location>
        <begin position="1"/>
        <end position="49"/>
    </location>
</feature>
<sequence>MRHHDRPGHSPDPEHSDRSAVPLRPDPAGRGGGRHRRTGGERRRPRRPSFRTAVTLAGAAAAALTVATGMYVATPATGTTATAASAPHRATAAAGKAARYVQDVVALANAEREKAGCEPLRSEGHLRAAAQGHADDMAARDYYEHHSPEGRDAGDRISGAGYTWSTWGENIHRGPTTPYQAMEDWMNSPGHRANILNCSFRDIGVGVTLAANGPWWVQDFGARR</sequence>
<dbReference type="InterPro" id="IPR035940">
    <property type="entry name" value="CAP_sf"/>
</dbReference>
<dbReference type="PANTHER" id="PTHR31157:SF1">
    <property type="entry name" value="SCP DOMAIN-CONTAINING PROTEIN"/>
    <property type="match status" value="1"/>
</dbReference>
<evidence type="ECO:0000313" key="5">
    <source>
        <dbReference type="Proteomes" id="UP001164506"/>
    </source>
</evidence>
<organism evidence="4 5">
    <name type="scientific">Streptomyces tanashiensis</name>
    <dbReference type="NCBI Taxonomy" id="67367"/>
    <lineage>
        <taxon>Bacteria</taxon>
        <taxon>Bacillati</taxon>
        <taxon>Actinomycetota</taxon>
        <taxon>Actinomycetes</taxon>
        <taxon>Kitasatosporales</taxon>
        <taxon>Streptomycetaceae</taxon>
        <taxon>Streptomyces</taxon>
    </lineage>
</organism>
<accession>A0ABY6R7D7</accession>
<keyword evidence="2" id="KW-0472">Membrane</keyword>
<keyword evidence="2" id="KW-1133">Transmembrane helix</keyword>
<keyword evidence="2" id="KW-0812">Transmembrane</keyword>
<feature type="transmembrane region" description="Helical" evidence="2">
    <location>
        <begin position="52"/>
        <end position="73"/>
    </location>
</feature>
<gene>
    <name evidence="4" type="ORF">LDH80_34440</name>
</gene>
<proteinExistence type="predicted"/>
<name>A0ABY6R7D7_9ACTN</name>
<dbReference type="Gene3D" id="3.40.33.10">
    <property type="entry name" value="CAP"/>
    <property type="match status" value="1"/>
</dbReference>
<dbReference type="GeneID" id="95604648"/>
<evidence type="ECO:0000259" key="3">
    <source>
        <dbReference type="Pfam" id="PF00188"/>
    </source>
</evidence>
<protein>
    <submittedName>
        <fullName evidence="4">CAP domain-containing protein</fullName>
    </submittedName>
</protein>
<dbReference type="Pfam" id="PF00188">
    <property type="entry name" value="CAP"/>
    <property type="match status" value="1"/>
</dbReference>
<dbReference type="CDD" id="cd05379">
    <property type="entry name" value="CAP_bacterial"/>
    <property type="match status" value="1"/>
</dbReference>
<keyword evidence="5" id="KW-1185">Reference proteome</keyword>
<feature type="domain" description="SCP" evidence="3">
    <location>
        <begin position="107"/>
        <end position="220"/>
    </location>
</feature>
<dbReference type="InterPro" id="IPR014044">
    <property type="entry name" value="CAP_dom"/>
</dbReference>
<evidence type="ECO:0000256" key="1">
    <source>
        <dbReference type="SAM" id="MobiDB-lite"/>
    </source>
</evidence>
<dbReference type="PANTHER" id="PTHR31157">
    <property type="entry name" value="SCP DOMAIN-CONTAINING PROTEIN"/>
    <property type="match status" value="1"/>
</dbReference>